<dbReference type="InterPro" id="IPR036291">
    <property type="entry name" value="NAD(P)-bd_dom_sf"/>
</dbReference>
<keyword evidence="3" id="KW-1185">Reference proteome</keyword>
<name>A0A418LX92_9BACT</name>
<evidence type="ECO:0000313" key="2">
    <source>
        <dbReference type="EMBL" id="RIV17873.1"/>
    </source>
</evidence>
<dbReference type="Gene3D" id="3.40.50.720">
    <property type="entry name" value="NAD(P)-binding Rossmann-like Domain"/>
    <property type="match status" value="2"/>
</dbReference>
<dbReference type="SUPFAM" id="SSF51735">
    <property type="entry name" value="NAD(P)-binding Rossmann-fold domains"/>
    <property type="match status" value="1"/>
</dbReference>
<comment type="caution">
    <text evidence="2">The sequence shown here is derived from an EMBL/GenBank/DDBJ whole genome shotgun (WGS) entry which is preliminary data.</text>
</comment>
<protein>
    <submittedName>
        <fullName evidence="2">Saccharopine dehydrogenase</fullName>
    </submittedName>
</protein>
<evidence type="ECO:0000313" key="3">
    <source>
        <dbReference type="Proteomes" id="UP000283523"/>
    </source>
</evidence>
<dbReference type="AlphaFoldDB" id="A0A418LX92"/>
<dbReference type="PANTHER" id="PTHR43796:SF2">
    <property type="entry name" value="CARBOXYNORSPERMIDINE SYNTHASE"/>
    <property type="match status" value="1"/>
</dbReference>
<accession>A0A418LX92</accession>
<dbReference type="EMBL" id="QXED01000015">
    <property type="protein sequence ID" value="RIV17873.1"/>
    <property type="molecule type" value="Genomic_DNA"/>
</dbReference>
<proteinExistence type="predicted"/>
<evidence type="ECO:0000259" key="1">
    <source>
        <dbReference type="Pfam" id="PF03435"/>
    </source>
</evidence>
<dbReference type="InterPro" id="IPR005097">
    <property type="entry name" value="Sacchrp_dh_NADP-bd"/>
</dbReference>
<gene>
    <name evidence="2" type="ORF">DYU11_30850</name>
</gene>
<organism evidence="2 3">
    <name type="scientific">Fibrisoma montanum</name>
    <dbReference type="NCBI Taxonomy" id="2305895"/>
    <lineage>
        <taxon>Bacteria</taxon>
        <taxon>Pseudomonadati</taxon>
        <taxon>Bacteroidota</taxon>
        <taxon>Cytophagia</taxon>
        <taxon>Cytophagales</taxon>
        <taxon>Spirosomataceae</taxon>
        <taxon>Fibrisoma</taxon>
    </lineage>
</organism>
<dbReference type="Proteomes" id="UP000283523">
    <property type="component" value="Unassembled WGS sequence"/>
</dbReference>
<dbReference type="PANTHER" id="PTHR43796">
    <property type="entry name" value="CARBOXYNORSPERMIDINE SYNTHASE"/>
    <property type="match status" value="1"/>
</dbReference>
<dbReference type="Pfam" id="PF03435">
    <property type="entry name" value="Sacchrp_dh_NADP"/>
    <property type="match status" value="1"/>
</dbReference>
<sequence length="405" mass="43362">MSSNDLAAHPNFVPSTNQRNIMNVMLLGAGSMGQWAAQTVVQFDSVSRLTIADRNLRVAQALADTCGPKAEAISLDVTDQSALQQALRPHDVVLNCVGPYYRFGVPTLKAAIQTGCHYLDLCDDWEPTLDMLSLSASANEAGITAVIGLGASPGVSNLLAMKLAASFDQIDRLYTGWRVESSFDTGDSRAAIEHWVHQFTGQIDVHQNGKRQTARPLEPVSLHYPGAGERTFYTLGHPEAVTLPLLLPGLRECKNLMHMQEATYLGIAQLAAAVNQGQLTVAEAADQIAQEQQTNPTPEDIIPGDVAEVPSLFAWGEGWIGGQRKQLAISLTAFAPGMGGMTGIPLAVGLSLLAEGQLTKRGVLTPEAAFDPDAFLRVFSQYCTYPAPVAANQFVHLTSSSHETA</sequence>
<reference evidence="2 3" key="1">
    <citation type="submission" date="2018-08" db="EMBL/GenBank/DDBJ databases">
        <title>Fibrisoma montanum sp. nov., isolated from Danxia mountain soil.</title>
        <authorList>
            <person name="Huang Y."/>
        </authorList>
    </citation>
    <scope>NUCLEOTIDE SEQUENCE [LARGE SCALE GENOMIC DNA]</scope>
    <source>
        <strain evidence="2 3">HYT19</strain>
    </source>
</reference>
<dbReference type="Gene3D" id="3.30.360.10">
    <property type="entry name" value="Dihydrodipicolinate Reductase, domain 2"/>
    <property type="match status" value="1"/>
</dbReference>
<feature type="domain" description="Saccharopine dehydrogenase NADP binding" evidence="1">
    <location>
        <begin position="24"/>
        <end position="146"/>
    </location>
</feature>